<dbReference type="PANTHER" id="PTHR24180:SF45">
    <property type="entry name" value="POLY [ADP-RIBOSE] POLYMERASE TANKYRASE"/>
    <property type="match status" value="1"/>
</dbReference>
<evidence type="ECO:0000313" key="6">
    <source>
        <dbReference type="EMBL" id="KUJ22968.1"/>
    </source>
</evidence>
<accession>A0A194XRZ8</accession>
<keyword evidence="7" id="KW-1185">Reference proteome</keyword>
<feature type="repeat" description="ANK" evidence="3">
    <location>
        <begin position="800"/>
        <end position="824"/>
    </location>
</feature>
<dbReference type="Pfam" id="PF12796">
    <property type="entry name" value="Ank_2"/>
    <property type="match status" value="4"/>
</dbReference>
<organism evidence="6 7">
    <name type="scientific">Mollisia scopiformis</name>
    <name type="common">Conifer needle endophyte fungus</name>
    <name type="synonym">Phialocephala scopiformis</name>
    <dbReference type="NCBI Taxonomy" id="149040"/>
    <lineage>
        <taxon>Eukaryota</taxon>
        <taxon>Fungi</taxon>
        <taxon>Dikarya</taxon>
        <taxon>Ascomycota</taxon>
        <taxon>Pezizomycotina</taxon>
        <taxon>Leotiomycetes</taxon>
        <taxon>Helotiales</taxon>
        <taxon>Mollisiaceae</taxon>
        <taxon>Mollisia</taxon>
    </lineage>
</organism>
<dbReference type="Gene3D" id="3.40.50.300">
    <property type="entry name" value="P-loop containing nucleotide triphosphate hydrolases"/>
    <property type="match status" value="1"/>
</dbReference>
<gene>
    <name evidence="6" type="ORF">LY89DRAFT_663455</name>
</gene>
<evidence type="ECO:0000256" key="1">
    <source>
        <dbReference type="ARBA" id="ARBA00022737"/>
    </source>
</evidence>
<dbReference type="RefSeq" id="XP_018077323.1">
    <property type="nucleotide sequence ID" value="XM_018212705.1"/>
</dbReference>
<dbReference type="InterPro" id="IPR056884">
    <property type="entry name" value="NPHP3-like_N"/>
</dbReference>
<dbReference type="InParanoid" id="A0A194XRZ8"/>
<dbReference type="InterPro" id="IPR036770">
    <property type="entry name" value="Ankyrin_rpt-contain_sf"/>
</dbReference>
<keyword evidence="2 3" id="KW-0040">ANK repeat</keyword>
<dbReference type="InterPro" id="IPR051637">
    <property type="entry name" value="Ank_repeat_dom-contain_49"/>
</dbReference>
<dbReference type="PROSITE" id="PS50088">
    <property type="entry name" value="ANK_REPEAT"/>
    <property type="match status" value="2"/>
</dbReference>
<protein>
    <submittedName>
        <fullName evidence="6">Ankyrin</fullName>
    </submittedName>
</protein>
<dbReference type="EMBL" id="KQ947405">
    <property type="protein sequence ID" value="KUJ22968.1"/>
    <property type="molecule type" value="Genomic_DNA"/>
</dbReference>
<evidence type="ECO:0000259" key="5">
    <source>
        <dbReference type="Pfam" id="PF24883"/>
    </source>
</evidence>
<feature type="repeat" description="ANK" evidence="3">
    <location>
        <begin position="1004"/>
        <end position="1037"/>
    </location>
</feature>
<dbReference type="Pfam" id="PF24883">
    <property type="entry name" value="NPHP3_N"/>
    <property type="match status" value="1"/>
</dbReference>
<feature type="region of interest" description="Disordered" evidence="4">
    <location>
        <begin position="17"/>
        <end position="42"/>
    </location>
</feature>
<reference evidence="6 7" key="1">
    <citation type="submission" date="2015-10" db="EMBL/GenBank/DDBJ databases">
        <title>Full genome of DAOMC 229536 Phialocephala scopiformis, a fungal endophyte of spruce producing the potent anti-insectan compound rugulosin.</title>
        <authorList>
            <consortium name="DOE Joint Genome Institute"/>
            <person name="Walker A.K."/>
            <person name="Frasz S.L."/>
            <person name="Seifert K.A."/>
            <person name="Miller J.D."/>
            <person name="Mondo S.J."/>
            <person name="Labutti K."/>
            <person name="Lipzen A."/>
            <person name="Dockter R."/>
            <person name="Kennedy M."/>
            <person name="Grigoriev I.V."/>
            <person name="Spatafora J.W."/>
        </authorList>
    </citation>
    <scope>NUCLEOTIDE SEQUENCE [LARGE SCALE GENOMIC DNA]</scope>
    <source>
        <strain evidence="6 7">CBS 120377</strain>
    </source>
</reference>
<dbReference type="KEGG" id="psco:LY89DRAFT_663455"/>
<dbReference type="GeneID" id="28822431"/>
<evidence type="ECO:0000256" key="3">
    <source>
        <dbReference type="PROSITE-ProRule" id="PRU00023"/>
    </source>
</evidence>
<dbReference type="InterPro" id="IPR027417">
    <property type="entry name" value="P-loop_NTPase"/>
</dbReference>
<feature type="domain" description="Nephrocystin 3-like N-terminal" evidence="5">
    <location>
        <begin position="342"/>
        <end position="502"/>
    </location>
</feature>
<dbReference type="OrthoDB" id="1658288at2759"/>
<keyword evidence="1" id="KW-0677">Repeat</keyword>
<evidence type="ECO:0000256" key="4">
    <source>
        <dbReference type="SAM" id="MobiDB-lite"/>
    </source>
</evidence>
<sequence length="1061" mass="119092">MSAFPFSTTQKAQLQIHGLQGHPRKTWTCESNPRQPPYGSSEPIEKALKKLFSRKHKTGHKDTEKRETAEVFWPLDLLPLDCTNSRILTWGYDSKVSHFFGGASNQSNITAHAQNLLAGLKRSRLDCPGRSILFVAHSLGEPMLLDIYSSTFAITFLGTPHFGSNKAGIAEVARRMASVSGFDTTDKNIRALQVDSTELELIHELFLQIYDCKERPFQVITFQEAKGIAGINYLKLNEKVVEPFSSRIGNEPVQTINANHMSMCRFPSRDDEGYKQVVGEVTIQLSGIQSKKNQDVTEGNKEMPHVYTGFSSPSTASAVHSLTDAERNSAEYKSSLPARVEGTCQWILSNYKNLDWNMQDKTCLLWIIGYPGSGKTILSAYLLECLGSGDHSPNSRSTTLCYFFCDEKIETQRDGRAIIRSLIHQLLMRRRSLIKYVKAAYDVAGPQFDQSFHGLWKIFIAIARDKRVGPLNVLIDAIDECEQITREEFLRDIVDLINHSQDDIQQDLQLSSIPRLKVSPVELSANQSPSITQGVSSNSRNSYQKSLVGSLRRLVAEMLIAQACVSYLSLDDFRRDFVSQDQQKTKVEESPISPVSKSMEGEALSFWDMVDLGEDALFRDPSATEAEACAFIETQHPFYDYSARHWAQHFSSAYMISPQTVRNAVIELSDVTSRQGLNWFRYYWLYAETELAFPRDFVLVVTASYFGHLTSLDSLLPEGMYIEPQLGGRAIYWGARMGHHAVVDKLLEVRASPDISIINGQTALTAAVQFNRLNVVKSLLKEEGLLSESDEYRVNHAPMQGRTPLSIAAGNGLVEIVRELLRHSRIQPDIADFDQWTPLFWSTSGNHLDVLQLLIIDGRMPINHVDKSGRNVLSWAASAGEPELVKYLLSLDHLRADEPDRHGRTALSWAAGNGHLETTMIIRRSQRIHASIKDNDGRNALSWACRGGHYQVIEYLIKHDRKGVDEEDVDSWTPLAWALFSQAPRTVQVLLDSGLVDVNKKDRNGRSALSFAAGYGYLEVVQILLRVRGIEIDSEDNDGRTPLSHVARHKDVVKALEQAGE</sequence>
<dbReference type="PROSITE" id="PS50297">
    <property type="entry name" value="ANK_REP_REGION"/>
    <property type="match status" value="1"/>
</dbReference>
<evidence type="ECO:0000256" key="2">
    <source>
        <dbReference type="ARBA" id="ARBA00023043"/>
    </source>
</evidence>
<dbReference type="PANTHER" id="PTHR24180">
    <property type="entry name" value="CYCLIN-DEPENDENT KINASE INHIBITOR 2C-RELATED"/>
    <property type="match status" value="1"/>
</dbReference>
<dbReference type="Gene3D" id="1.25.40.20">
    <property type="entry name" value="Ankyrin repeat-containing domain"/>
    <property type="match status" value="1"/>
</dbReference>
<name>A0A194XRZ8_MOLSC</name>
<dbReference type="SMART" id="SM00248">
    <property type="entry name" value="ANK"/>
    <property type="match status" value="9"/>
</dbReference>
<dbReference type="STRING" id="149040.A0A194XRZ8"/>
<dbReference type="SUPFAM" id="SSF48403">
    <property type="entry name" value="Ankyrin repeat"/>
    <property type="match status" value="1"/>
</dbReference>
<evidence type="ECO:0000313" key="7">
    <source>
        <dbReference type="Proteomes" id="UP000070700"/>
    </source>
</evidence>
<dbReference type="AlphaFoldDB" id="A0A194XRZ8"/>
<dbReference type="Proteomes" id="UP000070700">
    <property type="component" value="Unassembled WGS sequence"/>
</dbReference>
<dbReference type="InterPro" id="IPR002110">
    <property type="entry name" value="Ankyrin_rpt"/>
</dbReference>
<dbReference type="Pfam" id="PF00023">
    <property type="entry name" value="Ank"/>
    <property type="match status" value="1"/>
</dbReference>
<proteinExistence type="predicted"/>